<protein>
    <submittedName>
        <fullName evidence="1">Uncharacterized protein</fullName>
    </submittedName>
</protein>
<dbReference type="Pfam" id="PF12639">
    <property type="entry name" value="Colicin-DNase"/>
    <property type="match status" value="1"/>
</dbReference>
<dbReference type="InterPro" id="IPR038109">
    <property type="entry name" value="DNA_bind_recomb_sf"/>
</dbReference>
<dbReference type="EMBL" id="JAUSUD010000031">
    <property type="protein sequence ID" value="MDQ0233133.1"/>
    <property type="molecule type" value="Genomic_DNA"/>
</dbReference>
<evidence type="ECO:0000313" key="1">
    <source>
        <dbReference type="EMBL" id="MDQ0233133.1"/>
    </source>
</evidence>
<accession>A0ABT9ZNP3</accession>
<gene>
    <name evidence="1" type="ORF">J2S19_004474</name>
</gene>
<comment type="caution">
    <text evidence="1">The sequence shown here is derived from an EMBL/GenBank/DDBJ whole genome shotgun (WGS) entry which is preliminary data.</text>
</comment>
<reference evidence="1 2" key="1">
    <citation type="submission" date="2023-07" db="EMBL/GenBank/DDBJ databases">
        <title>Genomic Encyclopedia of Type Strains, Phase IV (KMG-IV): sequencing the most valuable type-strain genomes for metagenomic binning, comparative biology and taxonomic classification.</title>
        <authorList>
            <person name="Goeker M."/>
        </authorList>
    </citation>
    <scope>NUCLEOTIDE SEQUENCE [LARGE SCALE GENOMIC DNA]</scope>
    <source>
        <strain evidence="1 2">DSM 29005</strain>
    </source>
</reference>
<name>A0ABT9ZNP3_9BACI</name>
<organism evidence="1 2">
    <name type="scientific">Metabacillus malikii</name>
    <dbReference type="NCBI Taxonomy" id="1504265"/>
    <lineage>
        <taxon>Bacteria</taxon>
        <taxon>Bacillati</taxon>
        <taxon>Bacillota</taxon>
        <taxon>Bacilli</taxon>
        <taxon>Bacillales</taxon>
        <taxon>Bacillaceae</taxon>
        <taxon>Metabacillus</taxon>
    </lineage>
</organism>
<dbReference type="Gene3D" id="3.90.1750.20">
    <property type="entry name" value="Putative Large Serine Recombinase, Chain B, Domain 2"/>
    <property type="match status" value="1"/>
</dbReference>
<dbReference type="RefSeq" id="WP_307346028.1">
    <property type="nucleotide sequence ID" value="NZ_JAUSUD010000031.1"/>
</dbReference>
<keyword evidence="2" id="KW-1185">Reference proteome</keyword>
<evidence type="ECO:0000313" key="2">
    <source>
        <dbReference type="Proteomes" id="UP001234495"/>
    </source>
</evidence>
<sequence length="105" mass="12260">MAEFGYTKQKGDKELKIHNGQAEVVKQLFQLEQNHRKWSLYRLAEALNDSVALARQFGMEPGGITAKDIYKYRTKNQLTWHEVNDVKIMQLVPTERNKRFGHLGE</sequence>
<proteinExistence type="predicted"/>
<dbReference type="Proteomes" id="UP001234495">
    <property type="component" value="Unassembled WGS sequence"/>
</dbReference>